<proteinExistence type="inferred from homology"/>
<dbReference type="InterPro" id="IPR002347">
    <property type="entry name" value="SDR_fam"/>
</dbReference>
<keyword evidence="2" id="KW-0560">Oxidoreductase</keyword>
<sequence>MGAAEQRVTWVVGASSGIGEAAALAAVRTGRRVVLSARREERLTELAERIRAGGGEALVLPGDAADPGWAAATAAAVQDAFGALDEVVVAAGLNLRERHWADQTTAGFDAVVTVNLLAAVHAIAAALPALRERGGTVVVVSSRAAWEFNAGSGVGYSASKSALAAVVRSLNAEEAAHGVRATHLCPGDVATDFLQHRPQVPDEAARARMLTPDDVARSILHVLDAPAHVRIDELVLSPLAQA</sequence>
<name>A0A3A1U608_9MICO</name>
<dbReference type="RefSeq" id="WP_119480799.1">
    <property type="nucleotide sequence ID" value="NZ_QXTG01000001.1"/>
</dbReference>
<dbReference type="SUPFAM" id="SSF51735">
    <property type="entry name" value="NAD(P)-binding Rossmann-fold domains"/>
    <property type="match status" value="1"/>
</dbReference>
<evidence type="ECO:0000313" key="3">
    <source>
        <dbReference type="EMBL" id="RIX30438.1"/>
    </source>
</evidence>
<comment type="caution">
    <text evidence="3">The sequence shown here is derived from an EMBL/GenBank/DDBJ whole genome shotgun (WGS) entry which is preliminary data.</text>
</comment>
<accession>A0A3A1U608</accession>
<organism evidence="3 4">
    <name type="scientific">Amnibacterium setariae</name>
    <dbReference type="NCBI Taxonomy" id="2306585"/>
    <lineage>
        <taxon>Bacteria</taxon>
        <taxon>Bacillati</taxon>
        <taxon>Actinomycetota</taxon>
        <taxon>Actinomycetes</taxon>
        <taxon>Micrococcales</taxon>
        <taxon>Microbacteriaceae</taxon>
        <taxon>Amnibacterium</taxon>
    </lineage>
</organism>
<evidence type="ECO:0000313" key="4">
    <source>
        <dbReference type="Proteomes" id="UP000265742"/>
    </source>
</evidence>
<dbReference type="InterPro" id="IPR036291">
    <property type="entry name" value="NAD(P)-bd_dom_sf"/>
</dbReference>
<dbReference type="PRINTS" id="PR00081">
    <property type="entry name" value="GDHRDH"/>
</dbReference>
<dbReference type="GO" id="GO:0016491">
    <property type="term" value="F:oxidoreductase activity"/>
    <property type="evidence" value="ECO:0007669"/>
    <property type="project" value="UniProtKB-KW"/>
</dbReference>
<dbReference type="AlphaFoldDB" id="A0A3A1U608"/>
<dbReference type="EMBL" id="QXTG01000001">
    <property type="protein sequence ID" value="RIX30438.1"/>
    <property type="molecule type" value="Genomic_DNA"/>
</dbReference>
<keyword evidence="4" id="KW-1185">Reference proteome</keyword>
<dbReference type="Proteomes" id="UP000265742">
    <property type="component" value="Unassembled WGS sequence"/>
</dbReference>
<dbReference type="PANTHER" id="PTHR44196">
    <property type="entry name" value="DEHYDROGENASE/REDUCTASE SDR FAMILY MEMBER 7B"/>
    <property type="match status" value="1"/>
</dbReference>
<dbReference type="GO" id="GO:0016020">
    <property type="term" value="C:membrane"/>
    <property type="evidence" value="ECO:0007669"/>
    <property type="project" value="TreeGrafter"/>
</dbReference>
<dbReference type="PANTHER" id="PTHR44196:SF1">
    <property type="entry name" value="DEHYDROGENASE_REDUCTASE SDR FAMILY MEMBER 7B"/>
    <property type="match status" value="1"/>
</dbReference>
<dbReference type="Pfam" id="PF00106">
    <property type="entry name" value="adh_short"/>
    <property type="match status" value="1"/>
</dbReference>
<dbReference type="Gene3D" id="3.40.50.720">
    <property type="entry name" value="NAD(P)-binding Rossmann-like Domain"/>
    <property type="match status" value="1"/>
</dbReference>
<evidence type="ECO:0000256" key="2">
    <source>
        <dbReference type="ARBA" id="ARBA00023002"/>
    </source>
</evidence>
<gene>
    <name evidence="3" type="ORF">D1781_03135</name>
</gene>
<comment type="similarity">
    <text evidence="1">Belongs to the short-chain dehydrogenases/reductases (SDR) family.</text>
</comment>
<evidence type="ECO:0000256" key="1">
    <source>
        <dbReference type="ARBA" id="ARBA00006484"/>
    </source>
</evidence>
<dbReference type="CDD" id="cd05233">
    <property type="entry name" value="SDR_c"/>
    <property type="match status" value="1"/>
</dbReference>
<protein>
    <submittedName>
        <fullName evidence="3">SDR family NAD(P)-dependent oxidoreductase</fullName>
    </submittedName>
</protein>
<dbReference type="OrthoDB" id="9808814at2"/>
<reference evidence="4" key="1">
    <citation type="submission" date="2018-09" db="EMBL/GenBank/DDBJ databases">
        <authorList>
            <person name="Kim I."/>
        </authorList>
    </citation>
    <scope>NUCLEOTIDE SEQUENCE [LARGE SCALE GENOMIC DNA]</scope>
    <source>
        <strain evidence="4">DD4a</strain>
    </source>
</reference>